<sequence length="104" mass="10775">MVRKLKGSIFRKPRMGLSRAAGMRLGDAQVACGALLLAPSSFAPSQGAKPFYSSFGLLAGPMLALRGLAGLLAAEKRKLAGDHRLASMLPGLLALLAAVLEFPA</sequence>
<dbReference type="Proteomes" id="UP000502706">
    <property type="component" value="Chromosome"/>
</dbReference>
<reference evidence="2 3" key="1">
    <citation type="submission" date="2019-10" db="EMBL/GenBank/DDBJ databases">
        <title>Rubrobacter sp nov SCSIO 52915 isolated from a deep-sea sediment in the South China Sea.</title>
        <authorList>
            <person name="Chen R.W."/>
        </authorList>
    </citation>
    <scope>NUCLEOTIDE SEQUENCE [LARGE SCALE GENOMIC DNA]</scope>
    <source>
        <strain evidence="2 3">SCSIO 52915</strain>
    </source>
</reference>
<evidence type="ECO:0000313" key="3">
    <source>
        <dbReference type="Proteomes" id="UP000502706"/>
    </source>
</evidence>
<keyword evidence="3" id="KW-1185">Reference proteome</keyword>
<dbReference type="KEGG" id="rmar:GBA65_00075"/>
<dbReference type="RefSeq" id="WP_166394838.1">
    <property type="nucleotide sequence ID" value="NZ_CP045121.1"/>
</dbReference>
<protein>
    <submittedName>
        <fullName evidence="2">Uncharacterized protein</fullName>
    </submittedName>
</protein>
<keyword evidence="1" id="KW-0472">Membrane</keyword>
<keyword evidence="1" id="KW-1133">Transmembrane helix</keyword>
<proteinExistence type="predicted"/>
<keyword evidence="1" id="KW-0812">Transmembrane</keyword>
<accession>A0A6G8PTA6</accession>
<gene>
    <name evidence="2" type="ORF">GBA65_00075</name>
</gene>
<dbReference type="EMBL" id="CP045121">
    <property type="protein sequence ID" value="QIN77171.1"/>
    <property type="molecule type" value="Genomic_DNA"/>
</dbReference>
<dbReference type="AlphaFoldDB" id="A0A6G8PTA6"/>
<organism evidence="2 3">
    <name type="scientific">Rubrobacter marinus</name>
    <dbReference type="NCBI Taxonomy" id="2653852"/>
    <lineage>
        <taxon>Bacteria</taxon>
        <taxon>Bacillati</taxon>
        <taxon>Actinomycetota</taxon>
        <taxon>Rubrobacteria</taxon>
        <taxon>Rubrobacterales</taxon>
        <taxon>Rubrobacteraceae</taxon>
        <taxon>Rubrobacter</taxon>
    </lineage>
</organism>
<evidence type="ECO:0000256" key="1">
    <source>
        <dbReference type="SAM" id="Phobius"/>
    </source>
</evidence>
<evidence type="ECO:0000313" key="2">
    <source>
        <dbReference type="EMBL" id="QIN77171.1"/>
    </source>
</evidence>
<name>A0A6G8PTA6_9ACTN</name>
<feature type="transmembrane region" description="Helical" evidence="1">
    <location>
        <begin position="52"/>
        <end position="73"/>
    </location>
</feature>